<feature type="transmembrane region" description="Helical" evidence="3">
    <location>
        <begin position="67"/>
        <end position="91"/>
    </location>
</feature>
<name>A0A1V6W0X9_PENNA</name>
<evidence type="ECO:0000256" key="1">
    <source>
        <dbReference type="ARBA" id="ARBA00022448"/>
    </source>
</evidence>
<dbReference type="InterPro" id="IPR017927">
    <property type="entry name" value="FAD-bd_FR_type"/>
</dbReference>
<dbReference type="PANTHER" id="PTHR32361">
    <property type="entry name" value="FERRIC/CUPRIC REDUCTASE TRANSMEMBRANE COMPONENT"/>
    <property type="match status" value="1"/>
</dbReference>
<organism evidence="5 6">
    <name type="scientific">Penicillium nalgiovense</name>
    <dbReference type="NCBI Taxonomy" id="60175"/>
    <lineage>
        <taxon>Eukaryota</taxon>
        <taxon>Fungi</taxon>
        <taxon>Dikarya</taxon>
        <taxon>Ascomycota</taxon>
        <taxon>Pezizomycotina</taxon>
        <taxon>Eurotiomycetes</taxon>
        <taxon>Eurotiomycetidae</taxon>
        <taxon>Eurotiales</taxon>
        <taxon>Aspergillaceae</taxon>
        <taxon>Penicillium</taxon>
    </lineage>
</organism>
<dbReference type="GO" id="GO:0006826">
    <property type="term" value="P:iron ion transport"/>
    <property type="evidence" value="ECO:0007669"/>
    <property type="project" value="TreeGrafter"/>
</dbReference>
<comment type="caution">
    <text evidence="5">The sequence shown here is derived from an EMBL/GenBank/DDBJ whole genome shotgun (WGS) entry which is preliminary data.</text>
</comment>
<dbReference type="Gene3D" id="3.40.50.80">
    <property type="entry name" value="Nucleotide-binding domain of ferredoxin-NADP reductase (FNR) module"/>
    <property type="match status" value="1"/>
</dbReference>
<feature type="region of interest" description="Disordered" evidence="2">
    <location>
        <begin position="488"/>
        <end position="522"/>
    </location>
</feature>
<dbReference type="CDD" id="cd06186">
    <property type="entry name" value="NOX_Duox_like_FAD_NADP"/>
    <property type="match status" value="1"/>
</dbReference>
<evidence type="ECO:0000256" key="3">
    <source>
        <dbReference type="SAM" id="Phobius"/>
    </source>
</evidence>
<protein>
    <recommendedName>
        <fullName evidence="4">FAD-binding FR-type domain-containing protein</fullName>
    </recommendedName>
</protein>
<feature type="compositionally biased region" description="Polar residues" evidence="2">
    <location>
        <begin position="494"/>
        <end position="507"/>
    </location>
</feature>
<dbReference type="InterPro" id="IPR039261">
    <property type="entry name" value="FNR_nucleotide-bd"/>
</dbReference>
<dbReference type="PROSITE" id="PS51384">
    <property type="entry name" value="FAD_FR"/>
    <property type="match status" value="1"/>
</dbReference>
<sequence>QKRAGCLAVTHLVPLYSGFSFSLPALVYRVERGTVQWAHRWLGRICALHCLLHGSVLGTVARNTRLAAPLVIPLVAGCSLLSILPWTLAAILRRWPQLGLKVHHVLASIATGTLAYHLIDRASAYRWVLLGGICTGLGWSVGTCLYTMWFHRSWRITSRRALARSFNRLLWLDIAVPMEWVAQPGQYVQLWMPRLGVRSSLQLPAFYVASVGTMDNPPGAQTTRMLRIVTRPRPGVTGRIAQAADHATYSTIHFPVCVLGPYGHPPSLGQYGTVVFVLEDIGLFRALPFIRHLVQESRSRKNAVRRLEVLWQVRLKNFNHSRWVGDEISQILELDRMFDRNDCPEHRHRNDRGFDILQFTTHILDTQPVDRIRYRNRTRLKYHFHAINIDKELARLGDGRGGTTAVSGMSAPSFTHLGFAKLTGISVRKQVDTRSKPSCEWWADVDPFVHDASETVAAPREPSNTGRVFEPGAPAVPEQATRLSGETLVDKTRSWQSDDSAVRGQSANHKKWVRQKITEGGV</sequence>
<dbReference type="GO" id="GO:0000293">
    <property type="term" value="F:ferric-chelate reductase activity"/>
    <property type="evidence" value="ECO:0007669"/>
    <property type="project" value="TreeGrafter"/>
</dbReference>
<dbReference type="GO" id="GO:0015677">
    <property type="term" value="P:copper ion import"/>
    <property type="evidence" value="ECO:0007669"/>
    <property type="project" value="TreeGrafter"/>
</dbReference>
<feature type="transmembrane region" description="Helical" evidence="3">
    <location>
        <begin position="98"/>
        <end position="119"/>
    </location>
</feature>
<dbReference type="EMBL" id="MOOB01000414">
    <property type="protein sequence ID" value="OQE56541.1"/>
    <property type="molecule type" value="Genomic_DNA"/>
</dbReference>
<evidence type="ECO:0000313" key="6">
    <source>
        <dbReference type="Proteomes" id="UP000191691"/>
    </source>
</evidence>
<dbReference type="AlphaFoldDB" id="A0A1V6W0X9"/>
<dbReference type="STRING" id="60175.A0A1V6W0X9"/>
<dbReference type="GO" id="GO:0005886">
    <property type="term" value="C:plasma membrane"/>
    <property type="evidence" value="ECO:0007669"/>
    <property type="project" value="TreeGrafter"/>
</dbReference>
<feature type="domain" description="FAD-binding FR-type" evidence="4">
    <location>
        <begin position="149"/>
        <end position="268"/>
    </location>
</feature>
<evidence type="ECO:0000256" key="2">
    <source>
        <dbReference type="SAM" id="MobiDB-lite"/>
    </source>
</evidence>
<gene>
    <name evidence="5" type="ORF">PENNAL_c0414G05307</name>
</gene>
<reference evidence="6" key="1">
    <citation type="journal article" date="2017" name="Nat. Microbiol.">
        <title>Global analysis of biosynthetic gene clusters reveals vast potential of secondary metabolite production in Penicillium species.</title>
        <authorList>
            <person name="Nielsen J.C."/>
            <person name="Grijseels S."/>
            <person name="Prigent S."/>
            <person name="Ji B."/>
            <person name="Dainat J."/>
            <person name="Nielsen K.F."/>
            <person name="Frisvad J.C."/>
            <person name="Workman M."/>
            <person name="Nielsen J."/>
        </authorList>
    </citation>
    <scope>NUCLEOTIDE SEQUENCE [LARGE SCALE GENOMIC DNA]</scope>
    <source>
        <strain evidence="6">IBT 13039</strain>
    </source>
</reference>
<proteinExistence type="predicted"/>
<evidence type="ECO:0000259" key="4">
    <source>
        <dbReference type="PROSITE" id="PS51384"/>
    </source>
</evidence>
<feature type="non-terminal residue" evidence="5">
    <location>
        <position position="522"/>
    </location>
</feature>
<keyword evidence="1" id="KW-0813">Transport</keyword>
<dbReference type="InterPro" id="IPR051410">
    <property type="entry name" value="Ferric/Cupric_Reductase"/>
</dbReference>
<feature type="non-terminal residue" evidence="5">
    <location>
        <position position="1"/>
    </location>
</feature>
<keyword evidence="3" id="KW-0812">Transmembrane</keyword>
<keyword evidence="3" id="KW-1133">Transmembrane helix</keyword>
<keyword evidence="3" id="KW-0472">Membrane</keyword>
<dbReference type="GO" id="GO:0006879">
    <property type="term" value="P:intracellular iron ion homeostasis"/>
    <property type="evidence" value="ECO:0007669"/>
    <property type="project" value="TreeGrafter"/>
</dbReference>
<dbReference type="PANTHER" id="PTHR32361:SF9">
    <property type="entry name" value="FERRIC REDUCTASE TRANSMEMBRANE COMPONENT 3-RELATED"/>
    <property type="match status" value="1"/>
</dbReference>
<dbReference type="Proteomes" id="UP000191691">
    <property type="component" value="Unassembled WGS sequence"/>
</dbReference>
<feature type="transmembrane region" description="Helical" evidence="3">
    <location>
        <begin position="125"/>
        <end position="150"/>
    </location>
</feature>
<keyword evidence="6" id="KW-1185">Reference proteome</keyword>
<accession>A0A1V6W0X9</accession>
<evidence type="ECO:0000313" key="5">
    <source>
        <dbReference type="EMBL" id="OQE56541.1"/>
    </source>
</evidence>